<reference evidence="1" key="1">
    <citation type="submission" date="2023-10" db="EMBL/GenBank/DDBJ databases">
        <authorList>
            <person name="Chen Y."/>
            <person name="Shah S."/>
            <person name="Dougan E. K."/>
            <person name="Thang M."/>
            <person name="Chan C."/>
        </authorList>
    </citation>
    <scope>NUCLEOTIDE SEQUENCE [LARGE SCALE GENOMIC DNA]</scope>
</reference>
<evidence type="ECO:0000313" key="2">
    <source>
        <dbReference type="Proteomes" id="UP001189429"/>
    </source>
</evidence>
<evidence type="ECO:0008006" key="3">
    <source>
        <dbReference type="Google" id="ProtNLM"/>
    </source>
</evidence>
<dbReference type="EMBL" id="CAUYUJ010017160">
    <property type="protein sequence ID" value="CAK0872335.1"/>
    <property type="molecule type" value="Genomic_DNA"/>
</dbReference>
<organism evidence="1 2">
    <name type="scientific">Prorocentrum cordatum</name>
    <dbReference type="NCBI Taxonomy" id="2364126"/>
    <lineage>
        <taxon>Eukaryota</taxon>
        <taxon>Sar</taxon>
        <taxon>Alveolata</taxon>
        <taxon>Dinophyceae</taxon>
        <taxon>Prorocentrales</taxon>
        <taxon>Prorocentraceae</taxon>
        <taxon>Prorocentrum</taxon>
    </lineage>
</organism>
<protein>
    <recommendedName>
        <fullName evidence="3">PDZ domain-containing protein</fullName>
    </recommendedName>
</protein>
<dbReference type="Proteomes" id="UP001189429">
    <property type="component" value="Unassembled WGS sequence"/>
</dbReference>
<feature type="non-terminal residue" evidence="1">
    <location>
        <position position="1"/>
    </location>
</feature>
<comment type="caution">
    <text evidence="1">The sequence shown here is derived from an EMBL/GenBank/DDBJ whole genome shotgun (WGS) entry which is preliminary data.</text>
</comment>
<name>A0ABN9VGQ9_9DINO</name>
<evidence type="ECO:0000313" key="1">
    <source>
        <dbReference type="EMBL" id="CAK0872335.1"/>
    </source>
</evidence>
<keyword evidence="2" id="KW-1185">Reference proteome</keyword>
<sequence>EERSLRLHKLPGEVLGAGLGNTDKGAVIFNIQKNGLLDGWNRAQELEPLRPGTIITEVNGVTGYWDILEALRRPGVLDIKVTVKPPAYAGPDWFQDDGHRRDWQEARGQQKQELVHAQAVEKEPVLEPPEGESRRLRRRPVCDLHGRRRPRRAAGAAALRSRLPCGVWRMCVARWLTGKCRCCPLCCRKVVCSPSGGNVTADAEELDR</sequence>
<gene>
    <name evidence="1" type="ORF">PCOR1329_LOCUS57834</name>
</gene>
<accession>A0ABN9VGQ9</accession>
<proteinExistence type="predicted"/>